<feature type="domain" description="Transposase IS204/IS1001/IS1096/IS1165 zinc-finger" evidence="3">
    <location>
        <begin position="44"/>
        <end position="87"/>
    </location>
</feature>
<sequence length="213" mass="24746">MTETDLLQMALNLGMGWKVDHVEFNPDDKELHIFISTVKGSKFECATCGNPSTVYDHGRERKWRHLNFFQYEAYLHAKLPRTDCSKCNGSPKTIKPNWARERSGFSVYFEAFVILLMKAMPVKKVANLVDEHDTTLWPILHHYVEEAREREDYSDVKHVGLDETSRKKGHKYVSIFMDLDKRKVISVTEGKDQHTLKDFKHDLMVHGGHPDTI</sequence>
<dbReference type="PANTHER" id="PTHR33498">
    <property type="entry name" value="TRANSPOSASE FOR INSERTION SEQUENCE ELEMENT IS1557"/>
    <property type="match status" value="1"/>
</dbReference>
<gene>
    <name evidence="4" type="ORF">J2S13_003117</name>
</gene>
<evidence type="ECO:0000313" key="4">
    <source>
        <dbReference type="EMBL" id="MDQ0216643.1"/>
    </source>
</evidence>
<dbReference type="InterPro" id="IPR029261">
    <property type="entry name" value="Transposase_Znf"/>
</dbReference>
<dbReference type="InterPro" id="IPR032877">
    <property type="entry name" value="Transposase_HTH"/>
</dbReference>
<comment type="caution">
    <text evidence="4">The sequence shown here is derived from an EMBL/GenBank/DDBJ whole genome shotgun (WGS) entry which is preliminary data.</text>
</comment>
<dbReference type="RefSeq" id="WP_307258708.1">
    <property type="nucleotide sequence ID" value="NZ_JAUSUC010000063.1"/>
</dbReference>
<dbReference type="Pfam" id="PF13542">
    <property type="entry name" value="HTH_Tnp_ISL3"/>
    <property type="match status" value="1"/>
</dbReference>
<dbReference type="Pfam" id="PF14690">
    <property type="entry name" value="Zn_ribbon_ISL3"/>
    <property type="match status" value="1"/>
</dbReference>
<dbReference type="Pfam" id="PF01610">
    <property type="entry name" value="DDE_Tnp_ISL3"/>
    <property type="match status" value="1"/>
</dbReference>
<keyword evidence="5" id="KW-1185">Reference proteome</keyword>
<dbReference type="InterPro" id="IPR002560">
    <property type="entry name" value="Transposase_DDE"/>
</dbReference>
<organism evidence="4 5">
    <name type="scientific">Oikeobacillus pervagus</name>
    <dbReference type="NCBI Taxonomy" id="1325931"/>
    <lineage>
        <taxon>Bacteria</taxon>
        <taxon>Bacillati</taxon>
        <taxon>Bacillota</taxon>
        <taxon>Bacilli</taxon>
        <taxon>Bacillales</taxon>
        <taxon>Bacillaceae</taxon>
        <taxon>Oikeobacillus</taxon>
    </lineage>
</organism>
<proteinExistence type="predicted"/>
<evidence type="ECO:0000259" key="3">
    <source>
        <dbReference type="Pfam" id="PF14690"/>
    </source>
</evidence>
<feature type="domain" description="Transposase IS204/IS1001/IS1096/IS1165 helix-turn-helix" evidence="2">
    <location>
        <begin position="96"/>
        <end position="144"/>
    </location>
</feature>
<dbReference type="Proteomes" id="UP001237207">
    <property type="component" value="Unassembled WGS sequence"/>
</dbReference>
<evidence type="ECO:0000259" key="1">
    <source>
        <dbReference type="Pfam" id="PF01610"/>
    </source>
</evidence>
<protein>
    <submittedName>
        <fullName evidence="4">Transposase</fullName>
    </submittedName>
</protein>
<dbReference type="AlphaFoldDB" id="A0AAJ1WKI6"/>
<evidence type="ECO:0000259" key="2">
    <source>
        <dbReference type="Pfam" id="PF13542"/>
    </source>
</evidence>
<dbReference type="InterPro" id="IPR047951">
    <property type="entry name" value="Transpos_ISL3"/>
</dbReference>
<reference evidence="4" key="1">
    <citation type="submission" date="2023-07" db="EMBL/GenBank/DDBJ databases">
        <title>Genomic Encyclopedia of Type Strains, Phase IV (KMG-IV): sequencing the most valuable type-strain genomes for metagenomic binning, comparative biology and taxonomic classification.</title>
        <authorList>
            <person name="Goeker M."/>
        </authorList>
    </citation>
    <scope>NUCLEOTIDE SEQUENCE</scope>
    <source>
        <strain evidence="4">DSM 23947</strain>
    </source>
</reference>
<dbReference type="EMBL" id="JAUSUC010000063">
    <property type="protein sequence ID" value="MDQ0216643.1"/>
    <property type="molecule type" value="Genomic_DNA"/>
</dbReference>
<name>A0AAJ1WKI6_9BACI</name>
<feature type="domain" description="Transposase IS204/IS1001/IS1096/IS1165 DDE" evidence="1">
    <location>
        <begin position="159"/>
        <end position="203"/>
    </location>
</feature>
<accession>A0AAJ1WKI6</accession>
<dbReference type="PANTHER" id="PTHR33498:SF1">
    <property type="entry name" value="TRANSPOSASE FOR INSERTION SEQUENCE ELEMENT IS1557"/>
    <property type="match status" value="1"/>
</dbReference>
<evidence type="ECO:0000313" key="5">
    <source>
        <dbReference type="Proteomes" id="UP001237207"/>
    </source>
</evidence>